<feature type="domain" description="RRM" evidence="6">
    <location>
        <begin position="95"/>
        <end position="167"/>
    </location>
</feature>
<sequence>MTSVSAPGNYIKFGGIWELIRNFELFGGMGRGNDRKHGMGGGHRGENGPGMVKRQRMQDRPPMHPEQRIHDRVRNINLNELSPKKFELRKFMANTRLYVGNIASDASEDEIKELFQPYGELDEVFVNREKNFAFLKLDYRTNAEKARAEVDAKMLKSKQLKVRFAPASVRLKVKNLAPAVSNELLELGFSVFGEIERALVFVDDRGKSIGEGIVDFTRKNNAVSANRFCNERCYFLTSELRPIETELAEMYEMDEGLLEANLVAKPGPGGFGKSRFDHNLLQSREMGPRIADDGSFEHEYGMKWKSLIAEFKHKEEELKNELKMELDNLYKKMEMERYEYETELLRRQLKQREMDAERHRMEWETRMGNSGPPPGYMTVGGGGRHGGGGGGGGGYGRDDRDDHGQQGGRHFPDRIPRMNMDQKPPIDMPQDNMPIDEADPAVNDGLPAYIIIDGGNANGGGSLAPPPMPPSLIDQMDTPGQEVGGQNVTWELGPFASFADPQIKEEDDPIFGGGGPSGGPGRDQIPRDRRGGGGGGGRNRGDGRGGGRGFGRGGGGGGGRGSFRGGRVMRR</sequence>
<dbReference type="AlphaFoldDB" id="A0A8J2PMA5"/>
<protein>
    <recommendedName>
        <fullName evidence="6">RRM domain-containing protein</fullName>
    </recommendedName>
</protein>
<proteinExistence type="predicted"/>
<dbReference type="InterPro" id="IPR012975">
    <property type="entry name" value="NOPS"/>
</dbReference>
<organism evidence="7 8">
    <name type="scientific">Allacma fusca</name>
    <dbReference type="NCBI Taxonomy" id="39272"/>
    <lineage>
        <taxon>Eukaryota</taxon>
        <taxon>Metazoa</taxon>
        <taxon>Ecdysozoa</taxon>
        <taxon>Arthropoda</taxon>
        <taxon>Hexapoda</taxon>
        <taxon>Collembola</taxon>
        <taxon>Symphypleona</taxon>
        <taxon>Sminthuridae</taxon>
        <taxon>Allacma</taxon>
    </lineage>
</organism>
<feature type="domain" description="RRM" evidence="6">
    <location>
        <begin position="169"/>
        <end position="250"/>
    </location>
</feature>
<evidence type="ECO:0000256" key="5">
    <source>
        <dbReference type="SAM" id="MobiDB-lite"/>
    </source>
</evidence>
<reference evidence="7" key="1">
    <citation type="submission" date="2021-06" db="EMBL/GenBank/DDBJ databases">
        <authorList>
            <person name="Hodson N. C."/>
            <person name="Mongue J. A."/>
            <person name="Jaron S. K."/>
        </authorList>
    </citation>
    <scope>NUCLEOTIDE SEQUENCE</scope>
</reference>
<dbReference type="SMART" id="SM00360">
    <property type="entry name" value="RRM"/>
    <property type="match status" value="2"/>
</dbReference>
<dbReference type="OrthoDB" id="10067824at2759"/>
<evidence type="ECO:0000256" key="4">
    <source>
        <dbReference type="SAM" id="Coils"/>
    </source>
</evidence>
<feature type="compositionally biased region" description="Gly residues" evidence="5">
    <location>
        <begin position="546"/>
        <end position="564"/>
    </location>
</feature>
<dbReference type="FunFam" id="3.30.70.330:FF:000043">
    <property type="entry name" value="paraspeckle component 1 isoform X1"/>
    <property type="match status" value="1"/>
</dbReference>
<feature type="coiled-coil region" evidence="4">
    <location>
        <begin position="308"/>
        <end position="339"/>
    </location>
</feature>
<evidence type="ECO:0000256" key="2">
    <source>
        <dbReference type="ARBA" id="ARBA00022884"/>
    </source>
</evidence>
<evidence type="ECO:0000256" key="3">
    <source>
        <dbReference type="PROSITE-ProRule" id="PRU00176"/>
    </source>
</evidence>
<dbReference type="Proteomes" id="UP000708208">
    <property type="component" value="Unassembled WGS sequence"/>
</dbReference>
<dbReference type="Pfam" id="PF08075">
    <property type="entry name" value="NOPS"/>
    <property type="match status" value="1"/>
</dbReference>
<feature type="compositionally biased region" description="Basic and acidic residues" evidence="5">
    <location>
        <begin position="56"/>
        <end position="65"/>
    </location>
</feature>
<dbReference type="Pfam" id="PF00076">
    <property type="entry name" value="RRM_1"/>
    <property type="match status" value="2"/>
</dbReference>
<name>A0A8J2PMA5_9HEXA</name>
<evidence type="ECO:0000313" key="7">
    <source>
        <dbReference type="EMBL" id="CAG7826303.1"/>
    </source>
</evidence>
<dbReference type="EMBL" id="CAJVCH010539291">
    <property type="protein sequence ID" value="CAG7826303.1"/>
    <property type="molecule type" value="Genomic_DNA"/>
</dbReference>
<evidence type="ECO:0000313" key="8">
    <source>
        <dbReference type="Proteomes" id="UP000708208"/>
    </source>
</evidence>
<keyword evidence="4" id="KW-0175">Coiled coil</keyword>
<feature type="region of interest" description="Disordered" evidence="5">
    <location>
        <begin position="380"/>
        <end position="419"/>
    </location>
</feature>
<dbReference type="InterPro" id="IPR000504">
    <property type="entry name" value="RRM_dom"/>
</dbReference>
<keyword evidence="2 3" id="KW-0694">RNA-binding</keyword>
<dbReference type="PROSITE" id="PS50102">
    <property type="entry name" value="RRM"/>
    <property type="match status" value="2"/>
</dbReference>
<feature type="compositionally biased region" description="Gly residues" evidence="5">
    <location>
        <begin position="511"/>
        <end position="521"/>
    </location>
</feature>
<comment type="caution">
    <text evidence="7">The sequence shown here is derived from an EMBL/GenBank/DDBJ whole genome shotgun (WGS) entry which is preliminary data.</text>
</comment>
<feature type="region of interest" description="Disordered" evidence="5">
    <location>
        <begin position="36"/>
        <end position="65"/>
    </location>
</feature>
<keyword evidence="1" id="KW-0677">Repeat</keyword>
<gene>
    <name evidence="7" type="ORF">AFUS01_LOCUS36360</name>
</gene>
<feature type="compositionally biased region" description="Gly residues" evidence="5">
    <location>
        <begin position="380"/>
        <end position="395"/>
    </location>
</feature>
<dbReference type="PANTHER" id="PTHR23189">
    <property type="entry name" value="RNA RECOGNITION MOTIF-CONTAINING"/>
    <property type="match status" value="1"/>
</dbReference>
<evidence type="ECO:0000256" key="1">
    <source>
        <dbReference type="ARBA" id="ARBA00022737"/>
    </source>
</evidence>
<accession>A0A8J2PMA5</accession>
<feature type="compositionally biased region" description="Basic and acidic residues" evidence="5">
    <location>
        <begin position="396"/>
        <end position="416"/>
    </location>
</feature>
<feature type="region of interest" description="Disordered" evidence="5">
    <location>
        <begin position="504"/>
        <end position="571"/>
    </location>
</feature>
<keyword evidence="8" id="KW-1185">Reference proteome</keyword>
<evidence type="ECO:0000259" key="6">
    <source>
        <dbReference type="PROSITE" id="PS50102"/>
    </source>
</evidence>
<dbReference type="GO" id="GO:0003723">
    <property type="term" value="F:RNA binding"/>
    <property type="evidence" value="ECO:0007669"/>
    <property type="project" value="UniProtKB-UniRule"/>
</dbReference>